<dbReference type="InParanoid" id="A0A152A542"/>
<sequence length="291" mass="32665">MFKKIIICLVIVLCISSYVNAQAGLMKPIARVECSKDDNKHCIQKKACEKRKSTDQSVNLVEFNEGYELLIYQFEALMDFDLTSNCTANTYTLQFFPENQNLDAAITNTGIQIITFNQNEMLANGSYYAVEITTKFSENKKLKDNMAWVGDTSYGYFQLTFDTRCGKGDYYYSCANVMFTKKPLKKMPESTLVVADYSMTVTDSDGKQLGNVTIVQDSKSVSIPKMIKEKSRQDIDEEEKKKTENSSNEGNLYNSEEGEEETTGNHSSAVKVFSSIISTVVVSIATLSLLL</sequence>
<keyword evidence="2" id="KW-0732">Signal</keyword>
<reference evidence="3 4" key="1">
    <citation type="submission" date="2015-12" db="EMBL/GenBank/DDBJ databases">
        <title>Dictyostelia acquired genes for synthesis and detection of signals that induce cell-type specialization by lateral gene transfer from prokaryotes.</title>
        <authorList>
            <person name="Gloeckner G."/>
            <person name="Schaap P."/>
        </authorList>
    </citation>
    <scope>NUCLEOTIDE SEQUENCE [LARGE SCALE GENOMIC DNA]</scope>
    <source>
        <strain evidence="3 4">TK</strain>
    </source>
</reference>
<dbReference type="FunCoup" id="A0A152A542">
    <property type="interactions" value="844"/>
</dbReference>
<dbReference type="OrthoDB" id="16296at2759"/>
<accession>A0A152A542</accession>
<feature type="compositionally biased region" description="Basic and acidic residues" evidence="1">
    <location>
        <begin position="226"/>
        <end position="244"/>
    </location>
</feature>
<evidence type="ECO:0000256" key="2">
    <source>
        <dbReference type="SAM" id="SignalP"/>
    </source>
</evidence>
<dbReference type="OMA" id="NTYTIQF"/>
<dbReference type="Proteomes" id="UP000076078">
    <property type="component" value="Unassembled WGS sequence"/>
</dbReference>
<protein>
    <submittedName>
        <fullName evidence="3">Uncharacterized protein</fullName>
    </submittedName>
</protein>
<evidence type="ECO:0000313" key="3">
    <source>
        <dbReference type="EMBL" id="KYR01201.1"/>
    </source>
</evidence>
<proteinExistence type="predicted"/>
<name>A0A152A542_TIELA</name>
<dbReference type="EMBL" id="LODT01000011">
    <property type="protein sequence ID" value="KYR01201.1"/>
    <property type="molecule type" value="Genomic_DNA"/>
</dbReference>
<keyword evidence="4" id="KW-1185">Reference proteome</keyword>
<evidence type="ECO:0000313" key="4">
    <source>
        <dbReference type="Proteomes" id="UP000076078"/>
    </source>
</evidence>
<feature type="chain" id="PRO_5007593625" evidence="2">
    <location>
        <begin position="22"/>
        <end position="291"/>
    </location>
</feature>
<feature type="signal peptide" evidence="2">
    <location>
        <begin position="1"/>
        <end position="21"/>
    </location>
</feature>
<feature type="compositionally biased region" description="Low complexity" evidence="1">
    <location>
        <begin position="245"/>
        <end position="255"/>
    </location>
</feature>
<organism evidence="3 4">
    <name type="scientific">Tieghemostelium lacteum</name>
    <name type="common">Slime mold</name>
    <name type="synonym">Dictyostelium lacteum</name>
    <dbReference type="NCBI Taxonomy" id="361077"/>
    <lineage>
        <taxon>Eukaryota</taxon>
        <taxon>Amoebozoa</taxon>
        <taxon>Evosea</taxon>
        <taxon>Eumycetozoa</taxon>
        <taxon>Dictyostelia</taxon>
        <taxon>Dictyosteliales</taxon>
        <taxon>Raperosteliaceae</taxon>
        <taxon>Tieghemostelium</taxon>
    </lineage>
</organism>
<dbReference type="AlphaFoldDB" id="A0A152A542"/>
<feature type="region of interest" description="Disordered" evidence="1">
    <location>
        <begin position="226"/>
        <end position="265"/>
    </location>
</feature>
<gene>
    <name evidence="3" type="ORF">DLAC_02318</name>
</gene>
<comment type="caution">
    <text evidence="3">The sequence shown here is derived from an EMBL/GenBank/DDBJ whole genome shotgun (WGS) entry which is preliminary data.</text>
</comment>
<evidence type="ECO:0000256" key="1">
    <source>
        <dbReference type="SAM" id="MobiDB-lite"/>
    </source>
</evidence>